<dbReference type="InterPro" id="IPR029058">
    <property type="entry name" value="AB_hydrolase_fold"/>
</dbReference>
<dbReference type="OMA" id="PNEWLAQ"/>
<sequence>MDSSPFLITEHVVDGQHIREYPRATRAGDDALKLAVKRYIPKSNPNPRSGDVTIIGAHGSGFPKELYEPIWEEIYSRLDTQGIRIRSIWIADTASQSASAILNEENLGNDPSWFDHARDLLYLINHFRADMPRPLVGIGHSLGAGQLTLLSLMHSRLFTSLIIMEPVIVSSHLAGKGPIFVSLSLKRRDVWSSRSEAAKYFKKSYKKWDPRVLERWLDYGLRELRSGDESFKEAGAAVTLATSRHQEVNMYLRPNFQNKKPLNANRDPGTQQSHDAVFYADIIGPPDATHPFYRSETVILWSLLKHVRPSVLYLYGETSPVSTPDLRAEKVERTGSGIGGSGGYKSNRVKEVTFPGAGHHLPFEAVSGVSDATSTWLKQEITRWKVEEERINEGWLDLGREARTSVSDDWLTEKLIFARIEVAVKDLSNCVVALSLPIRSRDITVGRSGPIISMLVYVFRSHNYWGEIHNARPHLVGEDIQISSHIMSSASLNINDTLHDFSNSKSLFKDSPIRTKESPKNLHYHLTQMVWQDFLTVYWKALGIRCFV</sequence>
<dbReference type="GeneID" id="8104006"/>
<dbReference type="PhylomeDB" id="B8MMC2"/>
<proteinExistence type="predicted"/>
<dbReference type="Proteomes" id="UP000001745">
    <property type="component" value="Unassembled WGS sequence"/>
</dbReference>
<feature type="domain" description="AB hydrolase-1" evidence="1">
    <location>
        <begin position="57"/>
        <end position="364"/>
    </location>
</feature>
<gene>
    <name evidence="2" type="ORF">TSTA_099280</name>
</gene>
<dbReference type="Pfam" id="PF12697">
    <property type="entry name" value="Abhydrolase_6"/>
    <property type="match status" value="1"/>
</dbReference>
<reference evidence="3" key="1">
    <citation type="journal article" date="2015" name="Genome Announc.">
        <title>Genome sequence of the AIDS-associated pathogen Penicillium marneffei (ATCC18224) and its near taxonomic relative Talaromyces stipitatus (ATCC10500).</title>
        <authorList>
            <person name="Nierman W.C."/>
            <person name="Fedorova-Abrams N.D."/>
            <person name="Andrianopoulos A."/>
        </authorList>
    </citation>
    <scope>NUCLEOTIDE SEQUENCE [LARGE SCALE GENOMIC DNA]</scope>
    <source>
        <strain evidence="3">ATCC 10500 / CBS 375.48 / QM 6759 / NRRL 1006</strain>
    </source>
</reference>
<dbReference type="Gene3D" id="3.40.50.1820">
    <property type="entry name" value="alpha/beta hydrolase"/>
    <property type="match status" value="1"/>
</dbReference>
<dbReference type="AlphaFoldDB" id="B8MMC2"/>
<dbReference type="InterPro" id="IPR000073">
    <property type="entry name" value="AB_hydrolase_1"/>
</dbReference>
<keyword evidence="3" id="KW-1185">Reference proteome</keyword>
<dbReference type="OrthoDB" id="94039at2759"/>
<dbReference type="InParanoid" id="B8MMC2"/>
<dbReference type="VEuPathDB" id="FungiDB:TSTA_099280"/>
<dbReference type="RefSeq" id="XP_002485914.1">
    <property type="nucleotide sequence ID" value="XM_002485869.1"/>
</dbReference>
<dbReference type="EMBL" id="EQ962658">
    <property type="protein sequence ID" value="EED13676.1"/>
    <property type="molecule type" value="Genomic_DNA"/>
</dbReference>
<accession>B8MMC2</accession>
<organism evidence="2 3">
    <name type="scientific">Talaromyces stipitatus (strain ATCC 10500 / CBS 375.48 / QM 6759 / NRRL 1006)</name>
    <name type="common">Penicillium stipitatum</name>
    <dbReference type="NCBI Taxonomy" id="441959"/>
    <lineage>
        <taxon>Eukaryota</taxon>
        <taxon>Fungi</taxon>
        <taxon>Dikarya</taxon>
        <taxon>Ascomycota</taxon>
        <taxon>Pezizomycotina</taxon>
        <taxon>Eurotiomycetes</taxon>
        <taxon>Eurotiomycetidae</taxon>
        <taxon>Eurotiales</taxon>
        <taxon>Trichocomaceae</taxon>
        <taxon>Talaromyces</taxon>
        <taxon>Talaromyces sect. Talaromyces</taxon>
    </lineage>
</organism>
<dbReference type="STRING" id="441959.B8MMC2"/>
<dbReference type="eggNOG" id="ENOG502S3SW">
    <property type="taxonomic scope" value="Eukaryota"/>
</dbReference>
<protein>
    <recommendedName>
        <fullName evidence="1">AB hydrolase-1 domain-containing protein</fullName>
    </recommendedName>
</protein>
<evidence type="ECO:0000313" key="2">
    <source>
        <dbReference type="EMBL" id="EED13676.1"/>
    </source>
</evidence>
<name>B8MMC2_TALSN</name>
<evidence type="ECO:0000259" key="1">
    <source>
        <dbReference type="Pfam" id="PF12697"/>
    </source>
</evidence>
<dbReference type="HOGENOM" id="CLU_036837_0_0_1"/>
<dbReference type="SUPFAM" id="SSF53474">
    <property type="entry name" value="alpha/beta-Hydrolases"/>
    <property type="match status" value="1"/>
</dbReference>
<evidence type="ECO:0000313" key="3">
    <source>
        <dbReference type="Proteomes" id="UP000001745"/>
    </source>
</evidence>